<dbReference type="Proteomes" id="UP000887458">
    <property type="component" value="Unassembled WGS sequence"/>
</dbReference>
<feature type="non-terminal residue" evidence="1">
    <location>
        <position position="127"/>
    </location>
</feature>
<reference evidence="1 2" key="2">
    <citation type="journal article" date="2022" name="Mol. Biol. Evol.">
        <title>Comparative Genomics Reveals Insights into the Divergent Evolution of Astigmatic Mites and Household Pest Adaptations.</title>
        <authorList>
            <person name="Xiong Q."/>
            <person name="Wan A.T."/>
            <person name="Liu X."/>
            <person name="Fung C.S."/>
            <person name="Xiao X."/>
            <person name="Malainual N."/>
            <person name="Hou J."/>
            <person name="Wang L."/>
            <person name="Wang M."/>
            <person name="Yang K.Y."/>
            <person name="Cui Y."/>
            <person name="Leung E.L."/>
            <person name="Nong W."/>
            <person name="Shin S.K."/>
            <person name="Au S.W."/>
            <person name="Jeong K.Y."/>
            <person name="Chew F.T."/>
            <person name="Hui J.H."/>
            <person name="Leung T.F."/>
            <person name="Tungtrongchitr A."/>
            <person name="Zhong N."/>
            <person name="Liu Z."/>
            <person name="Tsui S.K."/>
        </authorList>
    </citation>
    <scope>NUCLEOTIDE SEQUENCE [LARGE SCALE GENOMIC DNA]</scope>
    <source>
        <strain evidence="1">Derp</strain>
    </source>
</reference>
<organism evidence="1 2">
    <name type="scientific">Dermatophagoides pteronyssinus</name>
    <name type="common">European house dust mite</name>
    <dbReference type="NCBI Taxonomy" id="6956"/>
    <lineage>
        <taxon>Eukaryota</taxon>
        <taxon>Metazoa</taxon>
        <taxon>Ecdysozoa</taxon>
        <taxon>Arthropoda</taxon>
        <taxon>Chelicerata</taxon>
        <taxon>Arachnida</taxon>
        <taxon>Acari</taxon>
        <taxon>Acariformes</taxon>
        <taxon>Sarcoptiformes</taxon>
        <taxon>Astigmata</taxon>
        <taxon>Psoroptidia</taxon>
        <taxon>Analgoidea</taxon>
        <taxon>Pyroglyphidae</taxon>
        <taxon>Dermatophagoidinae</taxon>
        <taxon>Dermatophagoides</taxon>
    </lineage>
</organism>
<sequence>IIIKNLLTYECGSYQPTCISFSYVKFDPLNLSFSYSMNLFGAISFFDHIIDRIHKRLMWIILVCKLKFNIFTIRESIWRVFFLRPNYRHNSDMISVDRICILEILDHVRLKFVVFTSRKMIWRVFLR</sequence>
<evidence type="ECO:0000313" key="2">
    <source>
        <dbReference type="Proteomes" id="UP000887458"/>
    </source>
</evidence>
<gene>
    <name evidence="1" type="ORF">DERP_003854</name>
</gene>
<evidence type="ECO:0000313" key="1">
    <source>
        <dbReference type="EMBL" id="KAH9418529.1"/>
    </source>
</evidence>
<dbReference type="EMBL" id="NJHN03000062">
    <property type="protein sequence ID" value="KAH9418529.1"/>
    <property type="molecule type" value="Genomic_DNA"/>
</dbReference>
<name>A0ABQ8J7G3_DERPT</name>
<protein>
    <submittedName>
        <fullName evidence="1">Uncharacterized protein</fullName>
    </submittedName>
</protein>
<keyword evidence="2" id="KW-1185">Reference proteome</keyword>
<proteinExistence type="predicted"/>
<reference evidence="1 2" key="1">
    <citation type="journal article" date="2018" name="J. Allergy Clin. Immunol.">
        <title>High-quality assembly of Dermatophagoides pteronyssinus genome and transcriptome reveals a wide range of novel allergens.</title>
        <authorList>
            <person name="Liu X.Y."/>
            <person name="Yang K.Y."/>
            <person name="Wang M.Q."/>
            <person name="Kwok J.S."/>
            <person name="Zeng X."/>
            <person name="Yang Z."/>
            <person name="Xiao X.J."/>
            <person name="Lau C.P."/>
            <person name="Li Y."/>
            <person name="Huang Z.M."/>
            <person name="Ba J.G."/>
            <person name="Yim A.K."/>
            <person name="Ouyang C.Y."/>
            <person name="Ngai S.M."/>
            <person name="Chan T.F."/>
            <person name="Leung E.L."/>
            <person name="Liu L."/>
            <person name="Liu Z.G."/>
            <person name="Tsui S.K."/>
        </authorList>
    </citation>
    <scope>NUCLEOTIDE SEQUENCE [LARGE SCALE GENOMIC DNA]</scope>
    <source>
        <strain evidence="1">Derp</strain>
    </source>
</reference>
<feature type="non-terminal residue" evidence="1">
    <location>
        <position position="1"/>
    </location>
</feature>
<accession>A0ABQ8J7G3</accession>
<comment type="caution">
    <text evidence="1">The sequence shown here is derived from an EMBL/GenBank/DDBJ whole genome shotgun (WGS) entry which is preliminary data.</text>
</comment>